<protein>
    <submittedName>
        <fullName evidence="1">Uncharacterized protein</fullName>
    </submittedName>
</protein>
<dbReference type="Proteomes" id="UP000245708">
    <property type="component" value="Unassembled WGS sequence"/>
</dbReference>
<accession>A0A316GM75</accession>
<sequence length="265" mass="28239">MGLVVSAVFLCFGVAWLLHRLEATEPQATCVAEPTVACLADHAERLALADRAVGDLAQLGRIDAAHRIAPHGALRNGRAEAEAEAQADDRTAAHRIETLTAGLGDPQAAAHVMDSIADARFVWSEVLTETLPTQTRLTLLPVAEAALASDGERLMLRMRLAESLSRPESPVIDRTAAMRLLDGVNDVPTLCARDARTILPPAITVAARLGRDDLVQRFLRDGIGHALESGDAQLVARMALLLAAHGRGCDRPQSDPGACRLADRP</sequence>
<keyword evidence="2" id="KW-1185">Reference proteome</keyword>
<dbReference type="EMBL" id="QGGW01000001">
    <property type="protein sequence ID" value="PWK62105.1"/>
    <property type="molecule type" value="Genomic_DNA"/>
</dbReference>
<dbReference type="AlphaFoldDB" id="A0A316GM75"/>
<name>A0A316GM75_9RHOB</name>
<gene>
    <name evidence="1" type="ORF">C7455_101131</name>
</gene>
<proteinExistence type="predicted"/>
<comment type="caution">
    <text evidence="1">The sequence shown here is derived from an EMBL/GenBank/DDBJ whole genome shotgun (WGS) entry which is preliminary data.</text>
</comment>
<evidence type="ECO:0000313" key="2">
    <source>
        <dbReference type="Proteomes" id="UP000245708"/>
    </source>
</evidence>
<organism evidence="1 2">
    <name type="scientific">Roseicyclus mahoneyensis</name>
    <dbReference type="NCBI Taxonomy" id="164332"/>
    <lineage>
        <taxon>Bacteria</taxon>
        <taxon>Pseudomonadati</taxon>
        <taxon>Pseudomonadota</taxon>
        <taxon>Alphaproteobacteria</taxon>
        <taxon>Rhodobacterales</taxon>
        <taxon>Roseobacteraceae</taxon>
        <taxon>Roseicyclus</taxon>
    </lineage>
</organism>
<reference evidence="1 2" key="1">
    <citation type="submission" date="2018-05" db="EMBL/GenBank/DDBJ databases">
        <title>Genomic Encyclopedia of Type Strains, Phase IV (KMG-IV): sequencing the most valuable type-strain genomes for metagenomic binning, comparative biology and taxonomic classification.</title>
        <authorList>
            <person name="Goeker M."/>
        </authorList>
    </citation>
    <scope>NUCLEOTIDE SEQUENCE [LARGE SCALE GENOMIC DNA]</scope>
    <source>
        <strain evidence="1 2">DSM 16097</strain>
    </source>
</reference>
<evidence type="ECO:0000313" key="1">
    <source>
        <dbReference type="EMBL" id="PWK62105.1"/>
    </source>
</evidence>